<comment type="caution">
    <text evidence="3">The sequence shown here is derived from an EMBL/GenBank/DDBJ whole genome shotgun (WGS) entry which is preliminary data.</text>
</comment>
<proteinExistence type="predicted"/>
<feature type="domain" description="F-box" evidence="2">
    <location>
        <begin position="6"/>
        <end position="52"/>
    </location>
</feature>
<sequence>MSTDMTFEFSQLPFDIFHNVASRLDHFSLDRLAKTAKSSRRLLQTENTVKVVMQVYLRYCLWVQLALSPLQPGPGPRQTLARIVDSQSALQQASPYSVCILAYSRSFIYSMGVLCYTTSDFTLRILNFNHRRDTEQVFGREFFTGQVCIANRDQATIELESLKLMQVESYADGIVVLQCSVNANSARYILAVDIKKTSNPPRPRIRLCVSTLGPGTNKLFVRNNERFIVLGTNWGGEQTWLLDVYDFETSQRVNGEPLRLPGWGSRIGSTVAFTIYKDQFYAVTNWVNAPFTSYYGITMFSKRLGDPDAELTKNLIWRRQNIDGPHDDTWADLSFQIDYSTGELLVVEGRKEWGPEGGPLIRAYQTTPIRRANFVLADEIDNSRRLSAGRYIHAQFRDDGGEKEATAVKEYDRHKTKWIGYSFNAQTFVELITDDPNVKGEWLPRERTKLRVTSRQELSPLVKDAVNPEDWVLRKPKRDPEGREMEDGERAFTANTISLWPPEDAPKDLQDMLHCKCFRRQDAKAAVGDEGIFFRAGGPGSVKRSLVLICCDPTFGFQGMRRLDGSLARPKWDMKTEDDCEFDVEHPHNRGVTLEPAMPFLTVPLGYTDCRFSRYTREEYVTYHHSSRIEDWHSAVSSQAHDRTFQYTASQGHDDYVDEIEDMGRTYISREPNPSKSKHGNESDKDPHFHYRQENVREGPPKYFRPQRSSTSSRMSSKSKFEASKPTRQATEADAYHARIPAGFTIKHWDPTEKPIILLGSVFDANSLGKWIYDWTIWHRGRSNPTTDVAGELWLLLIKLAGKMKSAEGRVGRMTNAERREIVKDLIDSGGSLWDQLKDLLKKCEFYMLKATKRDGTKTMGRKAGTEFVDSMFGPDRYLELTEKIMKQIRLWSVRFDDYYEKVGMVDCRNNQRRMSKPEHPPWPGPSPTTSSKHGNELRVGKKDHLEAYENKNKTEALLEIYQKNIERIVALETQNHDQEQRELTSQDETKLGLGGRRRSASAANSSSATTPGFTTVAPKRLRQSQ</sequence>
<feature type="compositionally biased region" description="Low complexity" evidence="1">
    <location>
        <begin position="708"/>
        <end position="718"/>
    </location>
</feature>
<gene>
    <name evidence="3" type="ORF">AYO21_09143</name>
</gene>
<dbReference type="Proteomes" id="UP000077002">
    <property type="component" value="Unassembled WGS sequence"/>
</dbReference>
<feature type="region of interest" description="Disordered" evidence="1">
    <location>
        <begin position="667"/>
        <end position="734"/>
    </location>
</feature>
<dbReference type="GeneID" id="34604281"/>
<dbReference type="AlphaFoldDB" id="A0A177EXI9"/>
<feature type="compositionally biased region" description="Basic and acidic residues" evidence="1">
    <location>
        <begin position="976"/>
        <end position="991"/>
    </location>
</feature>
<reference evidence="3 4" key="1">
    <citation type="submission" date="2016-03" db="EMBL/GenBank/DDBJ databases">
        <title>Draft genome sequence of the Fonsecaea monophora CBS 269.37.</title>
        <authorList>
            <person name="Bombassaro A."/>
            <person name="Vinicius W.A."/>
            <person name="De Hoog S."/>
            <person name="Sun J."/>
            <person name="Souza E.M."/>
            <person name="Raittz R.T."/>
            <person name="Costa F."/>
            <person name="Leao A.C."/>
            <person name="Tadra-Sfeir M.Z."/>
            <person name="Baura V."/>
            <person name="Balsanelli E."/>
            <person name="Pedrosa F.O."/>
            <person name="Moreno L.F."/>
            <person name="Steffens M.B."/>
            <person name="Xi L."/>
            <person name="Bocca A.L."/>
            <person name="Felipe M.S."/>
            <person name="Teixeira M."/>
            <person name="Telles Filho F.Q."/>
            <person name="Azevedo C.M."/>
            <person name="Gomes R."/>
            <person name="Vicente V.A."/>
        </authorList>
    </citation>
    <scope>NUCLEOTIDE SEQUENCE [LARGE SCALE GENOMIC DNA]</scope>
    <source>
        <strain evidence="3 4">CBS 269.37</strain>
    </source>
</reference>
<evidence type="ECO:0000313" key="3">
    <source>
        <dbReference type="EMBL" id="OAG36668.1"/>
    </source>
</evidence>
<dbReference type="EMBL" id="LVKK01000086">
    <property type="protein sequence ID" value="OAG36668.1"/>
    <property type="molecule type" value="Genomic_DNA"/>
</dbReference>
<evidence type="ECO:0000313" key="4">
    <source>
        <dbReference type="Proteomes" id="UP000077002"/>
    </source>
</evidence>
<keyword evidence="4" id="KW-1185">Reference proteome</keyword>
<organism evidence="3 4">
    <name type="scientific">Fonsecaea monophora</name>
    <dbReference type="NCBI Taxonomy" id="254056"/>
    <lineage>
        <taxon>Eukaryota</taxon>
        <taxon>Fungi</taxon>
        <taxon>Dikarya</taxon>
        <taxon>Ascomycota</taxon>
        <taxon>Pezizomycotina</taxon>
        <taxon>Eurotiomycetes</taxon>
        <taxon>Chaetothyriomycetidae</taxon>
        <taxon>Chaetothyriales</taxon>
        <taxon>Herpotrichiellaceae</taxon>
        <taxon>Fonsecaea</taxon>
    </lineage>
</organism>
<feature type="region of interest" description="Disordered" evidence="1">
    <location>
        <begin position="911"/>
        <end position="938"/>
    </location>
</feature>
<protein>
    <recommendedName>
        <fullName evidence="2">F-box domain-containing protein</fullName>
    </recommendedName>
</protein>
<evidence type="ECO:0000256" key="1">
    <source>
        <dbReference type="SAM" id="MobiDB-lite"/>
    </source>
</evidence>
<feature type="compositionally biased region" description="Basic and acidic residues" evidence="1">
    <location>
        <begin position="679"/>
        <end position="700"/>
    </location>
</feature>
<feature type="region of interest" description="Disordered" evidence="1">
    <location>
        <begin position="976"/>
        <end position="1026"/>
    </location>
</feature>
<dbReference type="OrthoDB" id="5359231at2759"/>
<evidence type="ECO:0000259" key="2">
    <source>
        <dbReference type="PROSITE" id="PS50181"/>
    </source>
</evidence>
<dbReference type="RefSeq" id="XP_022508620.1">
    <property type="nucleotide sequence ID" value="XM_022659081.1"/>
</dbReference>
<accession>A0A177EXI9</accession>
<dbReference type="InterPro" id="IPR001810">
    <property type="entry name" value="F-box_dom"/>
</dbReference>
<name>A0A177EXI9_9EURO</name>
<dbReference type="PROSITE" id="PS50181">
    <property type="entry name" value="FBOX"/>
    <property type="match status" value="1"/>
</dbReference>